<dbReference type="CDD" id="cd11371">
    <property type="entry name" value="RNase_PH_MTR3"/>
    <property type="match status" value="1"/>
</dbReference>
<dbReference type="GO" id="GO:0071028">
    <property type="term" value="P:nuclear mRNA surveillance"/>
    <property type="evidence" value="ECO:0007669"/>
    <property type="project" value="TreeGrafter"/>
</dbReference>
<feature type="domain" description="Exoribonuclease phosphorolytic" evidence="9">
    <location>
        <begin position="47"/>
        <end position="175"/>
    </location>
</feature>
<dbReference type="SUPFAM" id="SSF55666">
    <property type="entry name" value="Ribonuclease PH domain 2-like"/>
    <property type="match status" value="1"/>
</dbReference>
<dbReference type="PANTHER" id="PTHR11953">
    <property type="entry name" value="EXOSOME COMPLEX COMPONENT"/>
    <property type="match status" value="1"/>
</dbReference>
<dbReference type="GO" id="GO:0000177">
    <property type="term" value="C:cytoplasmic exosome (RNase complex)"/>
    <property type="evidence" value="ECO:0007669"/>
    <property type="project" value="TreeGrafter"/>
</dbReference>
<evidence type="ECO:0000256" key="6">
    <source>
        <dbReference type="ARBA" id="ARBA00022835"/>
    </source>
</evidence>
<dbReference type="GO" id="GO:0016075">
    <property type="term" value="P:rRNA catabolic process"/>
    <property type="evidence" value="ECO:0007669"/>
    <property type="project" value="TreeGrafter"/>
</dbReference>
<dbReference type="Gene3D" id="3.30.230.70">
    <property type="entry name" value="GHMP Kinase, N-terminal domain"/>
    <property type="match status" value="1"/>
</dbReference>
<keyword evidence="4" id="KW-0963">Cytoplasm</keyword>
<evidence type="ECO:0000313" key="11">
    <source>
        <dbReference type="EMBL" id="CAG8569621.1"/>
    </source>
</evidence>
<dbReference type="GO" id="GO:0005730">
    <property type="term" value="C:nucleolus"/>
    <property type="evidence" value="ECO:0007669"/>
    <property type="project" value="TreeGrafter"/>
</dbReference>
<dbReference type="InterPro" id="IPR020568">
    <property type="entry name" value="Ribosomal_Su5_D2-typ_SF"/>
</dbReference>
<dbReference type="PANTHER" id="PTHR11953:SF2">
    <property type="entry name" value="EXOSOME COMPLEX COMPONENT MTR3"/>
    <property type="match status" value="1"/>
</dbReference>
<evidence type="ECO:0000259" key="10">
    <source>
        <dbReference type="Pfam" id="PF03725"/>
    </source>
</evidence>
<dbReference type="GO" id="GO:0006364">
    <property type="term" value="P:rRNA processing"/>
    <property type="evidence" value="ECO:0007669"/>
    <property type="project" value="UniProtKB-KW"/>
</dbReference>
<dbReference type="InterPro" id="IPR050080">
    <property type="entry name" value="RNase_PH"/>
</dbReference>
<dbReference type="GO" id="GO:0003723">
    <property type="term" value="F:RNA binding"/>
    <property type="evidence" value="ECO:0007669"/>
    <property type="project" value="UniProtKB-KW"/>
</dbReference>
<evidence type="ECO:0000256" key="1">
    <source>
        <dbReference type="ARBA" id="ARBA00004123"/>
    </source>
</evidence>
<dbReference type="InterPro" id="IPR001247">
    <property type="entry name" value="ExoRNase_PH_dom1"/>
</dbReference>
<dbReference type="InterPro" id="IPR027408">
    <property type="entry name" value="PNPase/RNase_PH_dom_sf"/>
</dbReference>
<evidence type="ECO:0000259" key="9">
    <source>
        <dbReference type="Pfam" id="PF01138"/>
    </source>
</evidence>
<keyword evidence="12" id="KW-1185">Reference proteome</keyword>
<evidence type="ECO:0000256" key="5">
    <source>
        <dbReference type="ARBA" id="ARBA00022552"/>
    </source>
</evidence>
<keyword evidence="7" id="KW-0694">RNA-binding</keyword>
<dbReference type="Pfam" id="PF01138">
    <property type="entry name" value="RNase_PH"/>
    <property type="match status" value="1"/>
</dbReference>
<dbReference type="Proteomes" id="UP000789572">
    <property type="component" value="Unassembled WGS sequence"/>
</dbReference>
<keyword evidence="8" id="KW-0539">Nucleus</keyword>
<proteinExistence type="inferred from homology"/>
<evidence type="ECO:0000256" key="4">
    <source>
        <dbReference type="ARBA" id="ARBA00022490"/>
    </source>
</evidence>
<evidence type="ECO:0000256" key="2">
    <source>
        <dbReference type="ARBA" id="ARBA00004496"/>
    </source>
</evidence>
<dbReference type="InterPro" id="IPR015847">
    <property type="entry name" value="ExoRNase_PH_dom2"/>
</dbReference>
<accession>A0A9N9BL81</accession>
<organism evidence="11 12">
    <name type="scientific">Paraglomus occultum</name>
    <dbReference type="NCBI Taxonomy" id="144539"/>
    <lineage>
        <taxon>Eukaryota</taxon>
        <taxon>Fungi</taxon>
        <taxon>Fungi incertae sedis</taxon>
        <taxon>Mucoromycota</taxon>
        <taxon>Glomeromycotina</taxon>
        <taxon>Glomeromycetes</taxon>
        <taxon>Paraglomerales</taxon>
        <taxon>Paraglomeraceae</taxon>
        <taxon>Paraglomus</taxon>
    </lineage>
</organism>
<dbReference type="SUPFAM" id="SSF54211">
    <property type="entry name" value="Ribosomal protein S5 domain 2-like"/>
    <property type="match status" value="1"/>
</dbReference>
<dbReference type="GO" id="GO:0071051">
    <property type="term" value="P:poly(A)-dependent snoRNA 3'-end processing"/>
    <property type="evidence" value="ECO:0007669"/>
    <property type="project" value="TreeGrafter"/>
</dbReference>
<sequence>MDRRRIPGPEASVKPIIERADDDDTLHVVPLKTIDDIRQDGRSLDKIRKAWLAPGIITQANGSAYIEFQGTKLACAVYGPRATKISAFSGKGSLNCEIKFAPFSCQKRRSPQRDPQEKELSQLLFEALAPAVRLDLLPKSTIDVFVTILQNDGNGSCLAASITAASVALADAGIEMLDQVAACSACYIDDEIWIDCTLREEEHAQGSLVLSCMPSLNEVTHMLQSGEVTVSGTIRAIEQCTEACSKIYLIMGNCLSESVRRKLEKDNALDGLNKKEG</sequence>
<dbReference type="InterPro" id="IPR036345">
    <property type="entry name" value="ExoRNase_PH_dom2_sf"/>
</dbReference>
<evidence type="ECO:0000313" key="12">
    <source>
        <dbReference type="Proteomes" id="UP000789572"/>
    </source>
</evidence>
<dbReference type="OrthoDB" id="2504340at2759"/>
<keyword evidence="6" id="KW-0271">Exosome</keyword>
<name>A0A9N9BL81_9GLOM</name>
<comment type="similarity">
    <text evidence="3">Belongs to the RNase PH family.</text>
</comment>
<evidence type="ECO:0000256" key="7">
    <source>
        <dbReference type="ARBA" id="ARBA00022884"/>
    </source>
</evidence>
<evidence type="ECO:0000256" key="8">
    <source>
        <dbReference type="ARBA" id="ARBA00023242"/>
    </source>
</evidence>
<feature type="domain" description="Exoribonuclease phosphorolytic" evidence="10">
    <location>
        <begin position="178"/>
        <end position="229"/>
    </location>
</feature>
<evidence type="ECO:0000256" key="3">
    <source>
        <dbReference type="ARBA" id="ARBA00006678"/>
    </source>
</evidence>
<comment type="caution">
    <text evidence="11">The sequence shown here is derived from an EMBL/GenBank/DDBJ whole genome shotgun (WGS) entry which is preliminary data.</text>
</comment>
<gene>
    <name evidence="11" type="ORF">POCULU_LOCUS5927</name>
</gene>
<dbReference type="AlphaFoldDB" id="A0A9N9BL81"/>
<keyword evidence="5" id="KW-0698">rRNA processing</keyword>
<dbReference type="GO" id="GO:0000176">
    <property type="term" value="C:nuclear exosome (RNase complex)"/>
    <property type="evidence" value="ECO:0007669"/>
    <property type="project" value="UniProtKB-ARBA"/>
</dbReference>
<dbReference type="Pfam" id="PF03725">
    <property type="entry name" value="RNase_PH_C"/>
    <property type="match status" value="1"/>
</dbReference>
<comment type="subcellular location">
    <subcellularLocation>
        <location evidence="2">Cytoplasm</location>
    </subcellularLocation>
    <subcellularLocation>
        <location evidence="1">Nucleus</location>
    </subcellularLocation>
</comment>
<reference evidence="11" key="1">
    <citation type="submission" date="2021-06" db="EMBL/GenBank/DDBJ databases">
        <authorList>
            <person name="Kallberg Y."/>
            <person name="Tangrot J."/>
            <person name="Rosling A."/>
        </authorList>
    </citation>
    <scope>NUCLEOTIDE SEQUENCE</scope>
    <source>
        <strain evidence="11">IA702</strain>
    </source>
</reference>
<protein>
    <submittedName>
        <fullName evidence="11">1024_t:CDS:1</fullName>
    </submittedName>
</protein>
<dbReference type="EMBL" id="CAJVPJ010000991">
    <property type="protein sequence ID" value="CAG8569621.1"/>
    <property type="molecule type" value="Genomic_DNA"/>
</dbReference>
<dbReference type="GO" id="GO:0034475">
    <property type="term" value="P:U4 snRNA 3'-end processing"/>
    <property type="evidence" value="ECO:0007669"/>
    <property type="project" value="TreeGrafter"/>
</dbReference>